<gene>
    <name evidence="2" type="ORF">H5J25_14075</name>
</gene>
<evidence type="ECO:0000313" key="2">
    <source>
        <dbReference type="EMBL" id="QQV76566.1"/>
    </source>
</evidence>
<protein>
    <submittedName>
        <fullName evidence="2">PEPxxWA-CTERM sorting domain-containing protein</fullName>
    </submittedName>
</protein>
<keyword evidence="1" id="KW-0732">Signal</keyword>
<feature type="signal peptide" evidence="1">
    <location>
        <begin position="1"/>
        <end position="22"/>
    </location>
</feature>
<evidence type="ECO:0000256" key="1">
    <source>
        <dbReference type="SAM" id="SignalP"/>
    </source>
</evidence>
<dbReference type="EMBL" id="CP061035">
    <property type="protein sequence ID" value="QQV76566.1"/>
    <property type="molecule type" value="Genomic_DNA"/>
</dbReference>
<organism evidence="2 3">
    <name type="scientific">Sphingomonas aliaeris</name>
    <dbReference type="NCBI Taxonomy" id="2759526"/>
    <lineage>
        <taxon>Bacteria</taxon>
        <taxon>Pseudomonadati</taxon>
        <taxon>Pseudomonadota</taxon>
        <taxon>Alphaproteobacteria</taxon>
        <taxon>Sphingomonadales</taxon>
        <taxon>Sphingomonadaceae</taxon>
        <taxon>Sphingomonas</taxon>
    </lineage>
</organism>
<dbReference type="Proteomes" id="UP000595894">
    <property type="component" value="Chromosome"/>
</dbReference>
<evidence type="ECO:0000313" key="3">
    <source>
        <dbReference type="Proteomes" id="UP000595894"/>
    </source>
</evidence>
<proteinExistence type="predicted"/>
<sequence>MKSLYLAAALAATALTATSASAATPLTVTYNGTITGSSVGQTNNLNGPVVFTGLTTLEDASNGVFQFSSFTALYQNALFTFADASASFANPEGTVLNLFTGTTLITSFNFAPGTNFMVGQDFATTLGAGGTFTVTPSAGNVNFTGGVGTVTSAVAAAVPETATWGMMIAGFGMMGAALRARRRSTKVSFA</sequence>
<accession>A0A974NTG1</accession>
<dbReference type="NCBIfam" id="NF035944">
    <property type="entry name" value="PEPxxWA-CTERM"/>
    <property type="match status" value="1"/>
</dbReference>
<dbReference type="AlphaFoldDB" id="A0A974NTG1"/>
<keyword evidence="3" id="KW-1185">Reference proteome</keyword>
<dbReference type="RefSeq" id="WP_202092011.1">
    <property type="nucleotide sequence ID" value="NZ_CP061035.1"/>
</dbReference>
<dbReference type="KEGG" id="sari:H5J25_14075"/>
<reference evidence="3" key="1">
    <citation type="submission" date="2020-09" db="EMBL/GenBank/DDBJ databases">
        <title>Sphingomonas sp., a new species isolated from pork steak.</title>
        <authorList>
            <person name="Heidler von Heilborn D."/>
        </authorList>
    </citation>
    <scope>NUCLEOTIDE SEQUENCE [LARGE SCALE GENOMIC DNA]</scope>
</reference>
<feature type="chain" id="PRO_5037653265" evidence="1">
    <location>
        <begin position="23"/>
        <end position="190"/>
    </location>
</feature>
<name>A0A974NTG1_9SPHN</name>